<dbReference type="NCBIfam" id="TIGR03022">
    <property type="entry name" value="WbaP_sugtrans"/>
    <property type="match status" value="1"/>
</dbReference>
<dbReference type="NCBIfam" id="TIGR03025">
    <property type="entry name" value="EPS_sugtrans"/>
    <property type="match status" value="1"/>
</dbReference>
<keyword evidence="4" id="KW-1003">Cell membrane</keyword>
<proteinExistence type="inferred from homology"/>
<feature type="transmembrane region" description="Helical" evidence="9">
    <location>
        <begin position="130"/>
        <end position="147"/>
    </location>
</feature>
<protein>
    <submittedName>
        <fullName evidence="11">Undecaprenyl-phosphate galactose phosphotransferase</fullName>
    </submittedName>
</protein>
<evidence type="ECO:0000256" key="2">
    <source>
        <dbReference type="ARBA" id="ARBA00004236"/>
    </source>
</evidence>
<accession>A0A1I2A987</accession>
<dbReference type="GO" id="GO:0000271">
    <property type="term" value="P:polysaccharide biosynthetic process"/>
    <property type="evidence" value="ECO:0007669"/>
    <property type="project" value="InterPro"/>
</dbReference>
<evidence type="ECO:0000313" key="11">
    <source>
        <dbReference type="EMBL" id="SFE40625.1"/>
    </source>
</evidence>
<evidence type="ECO:0000256" key="6">
    <source>
        <dbReference type="ARBA" id="ARBA00022692"/>
    </source>
</evidence>
<keyword evidence="7 9" id="KW-1133">Transmembrane helix</keyword>
<dbReference type="Pfam" id="PF13727">
    <property type="entry name" value="CoA_binding_3"/>
    <property type="match status" value="1"/>
</dbReference>
<name>A0A1I2A987_9FIRM</name>
<gene>
    <name evidence="11" type="ORF">SAMN05216245_105104</name>
</gene>
<evidence type="ECO:0000256" key="7">
    <source>
        <dbReference type="ARBA" id="ARBA00022989"/>
    </source>
</evidence>
<feature type="transmembrane region" description="Helical" evidence="9">
    <location>
        <begin position="67"/>
        <end position="87"/>
    </location>
</feature>
<dbReference type="InterPro" id="IPR017475">
    <property type="entry name" value="EPS_sugar_tfrase"/>
</dbReference>
<keyword evidence="12" id="KW-1185">Reference proteome</keyword>
<dbReference type="GO" id="GO:0005886">
    <property type="term" value="C:plasma membrane"/>
    <property type="evidence" value="ECO:0007669"/>
    <property type="project" value="UniProtKB-SubCell"/>
</dbReference>
<reference evidence="11 12" key="1">
    <citation type="submission" date="2016-10" db="EMBL/GenBank/DDBJ databases">
        <authorList>
            <person name="de Groot N.N."/>
        </authorList>
    </citation>
    <scope>NUCLEOTIDE SEQUENCE [LARGE SCALE GENOMIC DNA]</scope>
    <source>
        <strain evidence="11 12">DSM 9236</strain>
    </source>
</reference>
<comment type="subcellular location">
    <subcellularLocation>
        <location evidence="2">Cell membrane</location>
    </subcellularLocation>
    <subcellularLocation>
        <location evidence="1">Membrane</location>
        <topology evidence="1">Multi-pass membrane protein</topology>
    </subcellularLocation>
</comment>
<feature type="transmembrane region" description="Helical" evidence="9">
    <location>
        <begin position="99"/>
        <end position="118"/>
    </location>
</feature>
<evidence type="ECO:0000256" key="3">
    <source>
        <dbReference type="ARBA" id="ARBA00006464"/>
    </source>
</evidence>
<dbReference type="PANTHER" id="PTHR30576:SF4">
    <property type="entry name" value="UNDECAPRENYL-PHOSPHATE GALACTOSE PHOSPHOTRANSFERASE"/>
    <property type="match status" value="1"/>
</dbReference>
<feature type="domain" description="Bacterial sugar transferase" evidence="10">
    <location>
        <begin position="293"/>
        <end position="484"/>
    </location>
</feature>
<comment type="similarity">
    <text evidence="3">Belongs to the bacterial sugar transferase family.</text>
</comment>
<dbReference type="AlphaFoldDB" id="A0A1I2A987"/>
<dbReference type="PANTHER" id="PTHR30576">
    <property type="entry name" value="COLANIC BIOSYNTHESIS UDP-GLUCOSE LIPID CARRIER TRANSFERASE"/>
    <property type="match status" value="1"/>
</dbReference>
<evidence type="ECO:0000256" key="8">
    <source>
        <dbReference type="ARBA" id="ARBA00023136"/>
    </source>
</evidence>
<keyword evidence="8 9" id="KW-0472">Membrane</keyword>
<feature type="transmembrane region" description="Helical" evidence="9">
    <location>
        <begin position="24"/>
        <end position="47"/>
    </location>
</feature>
<dbReference type="InterPro" id="IPR003362">
    <property type="entry name" value="Bact_transf"/>
</dbReference>
<dbReference type="Proteomes" id="UP000198896">
    <property type="component" value="Unassembled WGS sequence"/>
</dbReference>
<sequence>MDGKRPAYRQRHEAAKKLKKTNKYAYLFAPILLMLADYCAVLCAEDLSFFLRNYFVRNHGYLYISKFHFYLIAPVIYIVYLQLCNLYTRKMQFWRIIAGIFKANLYAILTGIFILYVVQRAATTSRLYMGFLWIFGFFFIVLFRFVLKKLFDRFHLFEEPVLLMGAGLTAQILLDHIKKDIGLSYRFIGYLEDHVPNAEVAAQLPRLGKFADAADVVKKTGVRNVLVTAPGLEQRQLQDIVYEIQPLVKNVGFIPDMGSMPLSNMEAESLIDGHMMMFSVRNNLRSRTNRLLKWIFDWCLTLVGTICISPFLIILGIWIYCDSPGPVIFKHRRIGKGGKEFCCYKFRTMCVDAKDRLEELLETDPKAKKEWEENFKLKHDPRVTRSGNFLRSTSLDELPQIFNVLKGEMSLVGPRPIIKEEIHYYGKYIDDYYMVRPGITGMWQTSGRSDTGYEQRVQMDTWYVRNWDFWFDVVLLWRTMKVVIQRKGAY</sequence>
<dbReference type="InterPro" id="IPR017472">
    <property type="entry name" value="Undecaprenyl-P_galact_Ptfrase"/>
</dbReference>
<evidence type="ECO:0000256" key="9">
    <source>
        <dbReference type="SAM" id="Phobius"/>
    </source>
</evidence>
<dbReference type="Gene3D" id="3.40.50.720">
    <property type="entry name" value="NAD(P)-binding Rossmann-like Domain"/>
    <property type="match status" value="1"/>
</dbReference>
<evidence type="ECO:0000256" key="5">
    <source>
        <dbReference type="ARBA" id="ARBA00022679"/>
    </source>
</evidence>
<dbReference type="STRING" id="1123323.SAMN05216245_105104"/>
<dbReference type="EMBL" id="FONL01000005">
    <property type="protein sequence ID" value="SFE40625.1"/>
    <property type="molecule type" value="Genomic_DNA"/>
</dbReference>
<organism evidence="11 12">
    <name type="scientific">Succiniclasticum ruminis DSM 9236</name>
    <dbReference type="NCBI Taxonomy" id="1123323"/>
    <lineage>
        <taxon>Bacteria</taxon>
        <taxon>Bacillati</taxon>
        <taxon>Bacillota</taxon>
        <taxon>Negativicutes</taxon>
        <taxon>Acidaminococcales</taxon>
        <taxon>Acidaminococcaceae</taxon>
        <taxon>Succiniclasticum</taxon>
    </lineage>
</organism>
<dbReference type="RefSeq" id="WP_218149522.1">
    <property type="nucleotide sequence ID" value="NZ_FONL01000005.1"/>
</dbReference>
<evidence type="ECO:0000256" key="4">
    <source>
        <dbReference type="ARBA" id="ARBA00022475"/>
    </source>
</evidence>
<keyword evidence="6 9" id="KW-0812">Transmembrane</keyword>
<keyword evidence="5 11" id="KW-0808">Transferase</keyword>
<dbReference type="GO" id="GO:0016780">
    <property type="term" value="F:phosphotransferase activity, for other substituted phosphate groups"/>
    <property type="evidence" value="ECO:0007669"/>
    <property type="project" value="TreeGrafter"/>
</dbReference>
<feature type="transmembrane region" description="Helical" evidence="9">
    <location>
        <begin position="295"/>
        <end position="320"/>
    </location>
</feature>
<dbReference type="Pfam" id="PF02397">
    <property type="entry name" value="Bac_transf"/>
    <property type="match status" value="1"/>
</dbReference>
<evidence type="ECO:0000256" key="1">
    <source>
        <dbReference type="ARBA" id="ARBA00004141"/>
    </source>
</evidence>
<evidence type="ECO:0000259" key="10">
    <source>
        <dbReference type="Pfam" id="PF02397"/>
    </source>
</evidence>
<evidence type="ECO:0000313" key="12">
    <source>
        <dbReference type="Proteomes" id="UP000198896"/>
    </source>
</evidence>